<dbReference type="Pfam" id="PF00389">
    <property type="entry name" value="2-Hacid_dh"/>
    <property type="match status" value="1"/>
</dbReference>
<dbReference type="PROSITE" id="PS51819">
    <property type="entry name" value="VOC"/>
    <property type="match status" value="1"/>
</dbReference>
<dbReference type="PROSITE" id="PS00671">
    <property type="entry name" value="D_2_HYDROXYACID_DH_3"/>
    <property type="match status" value="1"/>
</dbReference>
<dbReference type="SUPFAM" id="SSF54593">
    <property type="entry name" value="Glyoxalase/Bleomycin resistance protein/Dihydroxybiphenyl dioxygenase"/>
    <property type="match status" value="1"/>
</dbReference>
<name>A0AAD5XIK2_9FUNG</name>
<dbReference type="InterPro" id="IPR029753">
    <property type="entry name" value="D-isomer_DH_CS"/>
</dbReference>
<dbReference type="PANTHER" id="PTHR43761:SF1">
    <property type="entry name" value="D-ISOMER SPECIFIC 2-HYDROXYACID DEHYDROGENASE CATALYTIC DOMAIN-CONTAINING PROTEIN-RELATED"/>
    <property type="match status" value="1"/>
</dbReference>
<evidence type="ECO:0000259" key="4">
    <source>
        <dbReference type="PROSITE" id="PS51819"/>
    </source>
</evidence>
<reference evidence="5" key="1">
    <citation type="submission" date="2020-05" db="EMBL/GenBank/DDBJ databases">
        <title>Phylogenomic resolution of chytrid fungi.</title>
        <authorList>
            <person name="Stajich J.E."/>
            <person name="Amses K."/>
            <person name="Simmons R."/>
            <person name="Seto K."/>
            <person name="Myers J."/>
            <person name="Bonds A."/>
            <person name="Quandt C.A."/>
            <person name="Barry K."/>
            <person name="Liu P."/>
            <person name="Grigoriev I."/>
            <person name="Longcore J.E."/>
            <person name="James T.Y."/>
        </authorList>
    </citation>
    <scope>NUCLEOTIDE SEQUENCE</scope>
    <source>
        <strain evidence="5">JEL0379</strain>
    </source>
</reference>
<dbReference type="InterPro" id="IPR006139">
    <property type="entry name" value="D-isomer_2_OHA_DH_cat_dom"/>
</dbReference>
<dbReference type="AlphaFoldDB" id="A0AAD5XIK2"/>
<evidence type="ECO:0000256" key="3">
    <source>
        <dbReference type="ARBA" id="ARBA00023027"/>
    </source>
</evidence>
<dbReference type="SUPFAM" id="SSF52283">
    <property type="entry name" value="Formate/glycerate dehydrogenase catalytic domain-like"/>
    <property type="match status" value="1"/>
</dbReference>
<keyword evidence="6" id="KW-1185">Reference proteome</keyword>
<dbReference type="InterPro" id="IPR006140">
    <property type="entry name" value="D-isomer_DH_NAD-bd"/>
</dbReference>
<protein>
    <recommendedName>
        <fullName evidence="4">VOC domain-containing protein</fullName>
    </recommendedName>
</protein>
<keyword evidence="2" id="KW-0560">Oxidoreductase</keyword>
<dbReference type="PANTHER" id="PTHR43761">
    <property type="entry name" value="D-ISOMER SPECIFIC 2-HYDROXYACID DEHYDROGENASE FAMILY PROTEIN (AFU_ORTHOLOGUE AFUA_1G13630)"/>
    <property type="match status" value="1"/>
</dbReference>
<comment type="similarity">
    <text evidence="1">Belongs to the D-isomer specific 2-hydroxyacid dehydrogenase family.</text>
</comment>
<evidence type="ECO:0000313" key="6">
    <source>
        <dbReference type="Proteomes" id="UP001212152"/>
    </source>
</evidence>
<dbReference type="Proteomes" id="UP001212152">
    <property type="component" value="Unassembled WGS sequence"/>
</dbReference>
<dbReference type="Gene3D" id="3.40.50.720">
    <property type="entry name" value="NAD(P)-binding Rossmann-like Domain"/>
    <property type="match status" value="2"/>
</dbReference>
<dbReference type="InterPro" id="IPR036291">
    <property type="entry name" value="NAD(P)-bd_dom_sf"/>
</dbReference>
<dbReference type="GO" id="GO:0051287">
    <property type="term" value="F:NAD binding"/>
    <property type="evidence" value="ECO:0007669"/>
    <property type="project" value="InterPro"/>
</dbReference>
<sequence>MLRHPPQLTLNSLHVECFDLTLATYLRDLGVAPISLQCQTTQYEAEGWAAQDGSHIIATHRPQGRVGGHPRTNNVVFKTRNMDAFGISCSHDSATGLRYAITQNPALPGIRWVLVETGDTEVAVEYEPACGRFHLETLVQQLHQAAASSILTFDHLACVVDEGNALPVAEWLTDVFGFIRHKGDGEDEAGQLVMMGDGALRMVTVRHGDFYVVLAEPVPGYAGQVRDFLCAHGPGVQHMALKAGDIVNVAKSARASGRLNFAVPPTTAWEEAVTDAAGSGDMLDLVIARKENQILTKVKTVRDPVVGLSTPTGLLSQLFTAPLSTHTHLFLELIERRNFDGFAVANINNLFASQHVDLSILFVDETLGAELLLNWAKTTTDFTVAITMLQCKTEDDLLRYLAHTSKYFSVIVSSFVPVTSSVFAALIRAPVLVCAQGIGYNHIDFEAARKLDVGVCNNAGWCSDEVAEHTMACILALATSGCFTTQGKWERNPRNKQTLRGRTFGLVGCGDIGRRVIPLARAFGMRVQVYDPPAGHDSLTLDELLSTSDYVCLLTPLNTSTYHMIDDKALSCMKLDSCIINTGRGGLIDEDALIRALERPGGIRGAALDVFEVEPLPASSKLWTLPGVLISPHVAGLTETATMKAATQLVDNFDAFLRGEPLARVVLKSSAIRSAPAADFFSDTYRGIPTPEASEVGSDQEK</sequence>
<dbReference type="SUPFAM" id="SSF51735">
    <property type="entry name" value="NAD(P)-binding Rossmann-fold domains"/>
    <property type="match status" value="1"/>
</dbReference>
<dbReference type="InterPro" id="IPR029068">
    <property type="entry name" value="Glyas_Bleomycin-R_OHBP_Dase"/>
</dbReference>
<feature type="domain" description="VOC" evidence="4">
    <location>
        <begin position="152"/>
        <end position="321"/>
    </location>
</feature>
<dbReference type="GO" id="GO:0016616">
    <property type="term" value="F:oxidoreductase activity, acting on the CH-OH group of donors, NAD or NADP as acceptor"/>
    <property type="evidence" value="ECO:0007669"/>
    <property type="project" value="InterPro"/>
</dbReference>
<evidence type="ECO:0000256" key="2">
    <source>
        <dbReference type="ARBA" id="ARBA00023002"/>
    </source>
</evidence>
<evidence type="ECO:0000256" key="1">
    <source>
        <dbReference type="ARBA" id="ARBA00005854"/>
    </source>
</evidence>
<dbReference type="InterPro" id="IPR037523">
    <property type="entry name" value="VOC_core"/>
</dbReference>
<proteinExistence type="inferred from homology"/>
<gene>
    <name evidence="5" type="ORF">HDU87_000631</name>
</gene>
<comment type="caution">
    <text evidence="5">The sequence shown here is derived from an EMBL/GenBank/DDBJ whole genome shotgun (WGS) entry which is preliminary data.</text>
</comment>
<organism evidence="5 6">
    <name type="scientific">Geranomyces variabilis</name>
    <dbReference type="NCBI Taxonomy" id="109894"/>
    <lineage>
        <taxon>Eukaryota</taxon>
        <taxon>Fungi</taxon>
        <taxon>Fungi incertae sedis</taxon>
        <taxon>Chytridiomycota</taxon>
        <taxon>Chytridiomycota incertae sedis</taxon>
        <taxon>Chytridiomycetes</taxon>
        <taxon>Spizellomycetales</taxon>
        <taxon>Powellomycetaceae</taxon>
        <taxon>Geranomyces</taxon>
    </lineage>
</organism>
<dbReference type="InterPro" id="IPR050418">
    <property type="entry name" value="D-iso_2-hydroxyacid_DH_PdxB"/>
</dbReference>
<dbReference type="Pfam" id="PF02826">
    <property type="entry name" value="2-Hacid_dh_C"/>
    <property type="match status" value="1"/>
</dbReference>
<evidence type="ECO:0000313" key="5">
    <source>
        <dbReference type="EMBL" id="KAJ3169409.1"/>
    </source>
</evidence>
<dbReference type="Gene3D" id="3.10.180.10">
    <property type="entry name" value="2,3-Dihydroxybiphenyl 1,2-Dioxygenase, domain 1"/>
    <property type="match status" value="1"/>
</dbReference>
<keyword evidence="3" id="KW-0520">NAD</keyword>
<accession>A0AAD5XIK2</accession>
<dbReference type="EMBL" id="JADGJQ010000107">
    <property type="protein sequence ID" value="KAJ3169409.1"/>
    <property type="molecule type" value="Genomic_DNA"/>
</dbReference>